<organism evidence="1 2">
    <name type="scientific">Puia dinghuensis</name>
    <dbReference type="NCBI Taxonomy" id="1792502"/>
    <lineage>
        <taxon>Bacteria</taxon>
        <taxon>Pseudomonadati</taxon>
        <taxon>Bacteroidota</taxon>
        <taxon>Chitinophagia</taxon>
        <taxon>Chitinophagales</taxon>
        <taxon>Chitinophagaceae</taxon>
        <taxon>Puia</taxon>
    </lineage>
</organism>
<proteinExistence type="predicted"/>
<gene>
    <name evidence="1" type="ORF">GCM10011511_41230</name>
</gene>
<keyword evidence="2" id="KW-1185">Reference proteome</keyword>
<accession>A0A8J2UG95</accession>
<dbReference type="Gene3D" id="3.40.50.300">
    <property type="entry name" value="P-loop containing nucleotide triphosphate hydrolases"/>
    <property type="match status" value="1"/>
</dbReference>
<dbReference type="Pfam" id="PF13177">
    <property type="entry name" value="DNA_pol3_delta2"/>
    <property type="match status" value="1"/>
</dbReference>
<dbReference type="GO" id="GO:0006261">
    <property type="term" value="P:DNA-templated DNA replication"/>
    <property type="evidence" value="ECO:0007669"/>
    <property type="project" value="TreeGrafter"/>
</dbReference>
<dbReference type="SUPFAM" id="SSF52540">
    <property type="entry name" value="P-loop containing nucleoside triphosphate hydrolases"/>
    <property type="match status" value="1"/>
</dbReference>
<dbReference type="RefSeq" id="WP_188935248.1">
    <property type="nucleotide sequence ID" value="NZ_BMJC01000004.1"/>
</dbReference>
<dbReference type="EMBL" id="BMJC01000004">
    <property type="protein sequence ID" value="GGB13318.1"/>
    <property type="molecule type" value="Genomic_DNA"/>
</dbReference>
<dbReference type="PANTHER" id="PTHR11669:SF8">
    <property type="entry name" value="DNA POLYMERASE III SUBUNIT DELTA"/>
    <property type="match status" value="1"/>
</dbReference>
<name>A0A8J2UG95_9BACT</name>
<dbReference type="InterPro" id="IPR027417">
    <property type="entry name" value="P-loop_NTPase"/>
</dbReference>
<dbReference type="AlphaFoldDB" id="A0A8J2UG95"/>
<comment type="caution">
    <text evidence="1">The sequence shown here is derived from an EMBL/GenBank/DDBJ whole genome shotgun (WGS) entry which is preliminary data.</text>
</comment>
<dbReference type="InterPro" id="IPR050238">
    <property type="entry name" value="DNA_Rep/Repair_Clamp_Loader"/>
</dbReference>
<dbReference type="Proteomes" id="UP000607559">
    <property type="component" value="Unassembled WGS sequence"/>
</dbReference>
<evidence type="ECO:0000313" key="2">
    <source>
        <dbReference type="Proteomes" id="UP000607559"/>
    </source>
</evidence>
<reference evidence="1" key="2">
    <citation type="submission" date="2020-09" db="EMBL/GenBank/DDBJ databases">
        <authorList>
            <person name="Sun Q."/>
            <person name="Zhou Y."/>
        </authorList>
    </citation>
    <scope>NUCLEOTIDE SEQUENCE</scope>
    <source>
        <strain evidence="1">CGMCC 1.15448</strain>
    </source>
</reference>
<sequence length="377" mass="42703">MFKDVIGQTPVKQHLVELVHSNRLSHALLFLGPEGSGALPMALAFSQYVVCENRREADACGVCPSCVKAQQLMHPDIHYSYPVIPKKAGDKPVSTDYGAEWREFIGQYPYGNAYDWLQFIGAENKQGNITAQECNDIIRKLNLKSFESGYKILVMWMPEYLGNEGNKLLKLIEEPPADTLFLLVAENESLILPTILSRTQLVKIPLPETVDIERALAERAGLGAEQARQIAVLCEGNYHEALQLIRHAEDDWQGVLREWLNAILKNGPIAQVKWIEEISKSGRERQKQFLRYFNHLLEQAIRLRYIDGGGLPIPEGERDIALRLNKIADIGQQRAIIEELDNAAYYIERNAHAKMLFHALTIKVYHILADRKIAVIS</sequence>
<evidence type="ECO:0000313" key="1">
    <source>
        <dbReference type="EMBL" id="GGB13318.1"/>
    </source>
</evidence>
<reference evidence="1" key="1">
    <citation type="journal article" date="2014" name="Int. J. Syst. Evol. Microbiol.">
        <title>Complete genome sequence of Corynebacterium casei LMG S-19264T (=DSM 44701T), isolated from a smear-ripened cheese.</title>
        <authorList>
            <consortium name="US DOE Joint Genome Institute (JGI-PGF)"/>
            <person name="Walter F."/>
            <person name="Albersmeier A."/>
            <person name="Kalinowski J."/>
            <person name="Ruckert C."/>
        </authorList>
    </citation>
    <scope>NUCLEOTIDE SEQUENCE</scope>
    <source>
        <strain evidence="1">CGMCC 1.15448</strain>
    </source>
</reference>
<dbReference type="PANTHER" id="PTHR11669">
    <property type="entry name" value="REPLICATION FACTOR C / DNA POLYMERASE III GAMMA-TAU SUBUNIT"/>
    <property type="match status" value="1"/>
</dbReference>
<protein>
    <submittedName>
        <fullName evidence="1">DNA polymerase III subunit delta</fullName>
    </submittedName>
</protein>